<feature type="region of interest" description="Disordered" evidence="1">
    <location>
        <begin position="169"/>
        <end position="192"/>
    </location>
</feature>
<dbReference type="RefSeq" id="WP_103310534.1">
    <property type="nucleotide sequence ID" value="NZ_PPPD01000001.1"/>
</dbReference>
<keyword evidence="3" id="KW-1185">Reference proteome</keyword>
<name>A0A2K3UVQ1_9DEIO</name>
<gene>
    <name evidence="2" type="ORF">CVO96_03860</name>
</gene>
<comment type="caution">
    <text evidence="2">The sequence shown here is derived from an EMBL/GenBank/DDBJ whole genome shotgun (WGS) entry which is preliminary data.</text>
</comment>
<sequence length="192" mass="20641">MKIRLGRWPGLILLGLLLSGYVLMGRAADSAVPQGAALRMWPPLHGDLRALGLDPAQVRVGVHVVGSTAAPGGGLVPSSAEYMVYGLKAGRLNLPTGWHDQGVPARPESRRVGLWKTRPGRPRGCAQQLGVILSPGQHVETAELAWTEGRVQARTWFSLRIWRAAAPHRRPRPGLRPGVPRAHAPLKIGSAD</sequence>
<dbReference type="Proteomes" id="UP000236379">
    <property type="component" value="Unassembled WGS sequence"/>
</dbReference>
<organism evidence="2 3">
    <name type="scientific">Deinococcus koreensis</name>
    <dbReference type="NCBI Taxonomy" id="2054903"/>
    <lineage>
        <taxon>Bacteria</taxon>
        <taxon>Thermotogati</taxon>
        <taxon>Deinococcota</taxon>
        <taxon>Deinococci</taxon>
        <taxon>Deinococcales</taxon>
        <taxon>Deinococcaceae</taxon>
        <taxon>Deinococcus</taxon>
    </lineage>
</organism>
<evidence type="ECO:0000313" key="3">
    <source>
        <dbReference type="Proteomes" id="UP000236379"/>
    </source>
</evidence>
<proteinExistence type="predicted"/>
<dbReference type="AlphaFoldDB" id="A0A2K3UVQ1"/>
<accession>A0A2K3UVQ1</accession>
<reference evidence="2 3" key="1">
    <citation type="submission" date="2018-01" db="EMBL/GenBank/DDBJ databases">
        <title>Deinococcus koreensis sp. nov., a radiation-resistant bacterium isolated from river water.</title>
        <authorList>
            <person name="Choi A."/>
        </authorList>
    </citation>
    <scope>NUCLEOTIDE SEQUENCE [LARGE SCALE GENOMIC DNA]</scope>
    <source>
        <strain evidence="2 3">SJW1-2</strain>
    </source>
</reference>
<evidence type="ECO:0000256" key="1">
    <source>
        <dbReference type="SAM" id="MobiDB-lite"/>
    </source>
</evidence>
<evidence type="ECO:0000313" key="2">
    <source>
        <dbReference type="EMBL" id="PNY80613.1"/>
    </source>
</evidence>
<dbReference type="EMBL" id="PPPD01000001">
    <property type="protein sequence ID" value="PNY80613.1"/>
    <property type="molecule type" value="Genomic_DNA"/>
</dbReference>
<protein>
    <submittedName>
        <fullName evidence="2">Uncharacterized protein</fullName>
    </submittedName>
</protein>